<evidence type="ECO:0000259" key="2">
    <source>
        <dbReference type="Pfam" id="PF01979"/>
    </source>
</evidence>
<dbReference type="Proteomes" id="UP001139179">
    <property type="component" value="Unassembled WGS sequence"/>
</dbReference>
<dbReference type="InterPro" id="IPR050287">
    <property type="entry name" value="MTA/SAH_deaminase"/>
</dbReference>
<name>A0A9X2DWE3_9BACI</name>
<keyword evidence="4" id="KW-1185">Reference proteome</keyword>
<organism evidence="3 4">
    <name type="scientific">Halalkalibacter oceani</name>
    <dbReference type="NCBI Taxonomy" id="1653776"/>
    <lineage>
        <taxon>Bacteria</taxon>
        <taxon>Bacillati</taxon>
        <taxon>Bacillota</taxon>
        <taxon>Bacilli</taxon>
        <taxon>Bacillales</taxon>
        <taxon>Bacillaceae</taxon>
        <taxon>Halalkalibacter</taxon>
    </lineage>
</organism>
<reference evidence="3" key="1">
    <citation type="submission" date="2022-05" db="EMBL/GenBank/DDBJ databases">
        <title>Comparative Genomics of Spacecraft Associated Microbes.</title>
        <authorList>
            <person name="Tran M.T."/>
            <person name="Wright A."/>
            <person name="Seuylemezian A."/>
            <person name="Eisen J."/>
            <person name="Coil D."/>
        </authorList>
    </citation>
    <scope>NUCLEOTIDE SEQUENCE</scope>
    <source>
        <strain evidence="3">214.1.1</strain>
    </source>
</reference>
<dbReference type="InterPro" id="IPR032466">
    <property type="entry name" value="Metal_Hydrolase"/>
</dbReference>
<dbReference type="Gene3D" id="3.20.20.140">
    <property type="entry name" value="Metal-dependent hydrolases"/>
    <property type="match status" value="1"/>
</dbReference>
<protein>
    <submittedName>
        <fullName evidence="3">Amidohydrolase</fullName>
    </submittedName>
</protein>
<dbReference type="CDD" id="cd01298">
    <property type="entry name" value="ATZ_TRZ_like"/>
    <property type="match status" value="1"/>
</dbReference>
<dbReference type="InterPro" id="IPR006680">
    <property type="entry name" value="Amidohydro-rel"/>
</dbReference>
<gene>
    <name evidence="3" type="ORF">M3202_20645</name>
</gene>
<dbReference type="PANTHER" id="PTHR43794:SF11">
    <property type="entry name" value="AMIDOHYDROLASE-RELATED DOMAIN-CONTAINING PROTEIN"/>
    <property type="match status" value="1"/>
</dbReference>
<dbReference type="EMBL" id="JAMBOL010000038">
    <property type="protein sequence ID" value="MCM3716458.1"/>
    <property type="molecule type" value="Genomic_DNA"/>
</dbReference>
<dbReference type="PANTHER" id="PTHR43794">
    <property type="entry name" value="AMINOHYDROLASE SSNA-RELATED"/>
    <property type="match status" value="1"/>
</dbReference>
<proteinExistence type="predicted"/>
<comment type="caution">
    <text evidence="3">The sequence shown here is derived from an EMBL/GenBank/DDBJ whole genome shotgun (WGS) entry which is preliminary data.</text>
</comment>
<keyword evidence="1" id="KW-0378">Hydrolase</keyword>
<dbReference type="Pfam" id="PF01979">
    <property type="entry name" value="Amidohydro_1"/>
    <property type="match status" value="1"/>
</dbReference>
<evidence type="ECO:0000313" key="4">
    <source>
        <dbReference type="Proteomes" id="UP001139179"/>
    </source>
</evidence>
<evidence type="ECO:0000313" key="3">
    <source>
        <dbReference type="EMBL" id="MCM3716458.1"/>
    </source>
</evidence>
<dbReference type="SUPFAM" id="SSF51338">
    <property type="entry name" value="Composite domain of metallo-dependent hydrolases"/>
    <property type="match status" value="1"/>
</dbReference>
<sequence>MILIKHGYVVTMNKERAIYQDGALVLQGDRIVKVGKTAELEQEREYDRVIDAKGKLIMPGLINGHTHIFQTLFRGLGDDRPLSEWLGECVFPLSMHVGYEESHAAMKLSAVEMIQTGTTTFVDSHFIHHDKKAIDGIANAALESGMRAVLGRTAIDQGPAPERLHETVEEAAKEAVRVIELYHDHPSGRMKVRVEPLNETVASPEMIKAMFEVSKHYRVGMNMHLAETVQRVKSVQDRYQMRSVEYLHDLGVLGPHLLLAHCVWINQKEIHLLAETETNVAHNAVSNQYLADGVAPVPAMLANRVTVTIGPDGAASNNNLDMFEVMKSAALLHKVNTLSTTALTADKVLEMATIDAAKAIGLEDEIGSLEAGKKADLIMVSLDEPEMIPAFSPLSHLVYSAKGNVVTDVIINGDIVYENRLFTSLVY</sequence>
<dbReference type="InterPro" id="IPR011059">
    <property type="entry name" value="Metal-dep_hydrolase_composite"/>
</dbReference>
<dbReference type="Gene3D" id="2.30.40.10">
    <property type="entry name" value="Urease, subunit C, domain 1"/>
    <property type="match status" value="1"/>
</dbReference>
<dbReference type="SUPFAM" id="SSF51556">
    <property type="entry name" value="Metallo-dependent hydrolases"/>
    <property type="match status" value="1"/>
</dbReference>
<accession>A0A9X2DWE3</accession>
<evidence type="ECO:0000256" key="1">
    <source>
        <dbReference type="ARBA" id="ARBA00022801"/>
    </source>
</evidence>
<dbReference type="GO" id="GO:0016810">
    <property type="term" value="F:hydrolase activity, acting on carbon-nitrogen (but not peptide) bonds"/>
    <property type="evidence" value="ECO:0007669"/>
    <property type="project" value="InterPro"/>
</dbReference>
<dbReference type="AlphaFoldDB" id="A0A9X2DWE3"/>
<feature type="domain" description="Amidohydrolase-related" evidence="2">
    <location>
        <begin position="57"/>
        <end position="416"/>
    </location>
</feature>
<dbReference type="RefSeq" id="WP_251225107.1">
    <property type="nucleotide sequence ID" value="NZ_JAMBOL010000038.1"/>
</dbReference>